<dbReference type="EMBL" id="UOFN01000117">
    <property type="protein sequence ID" value="VAW79623.1"/>
    <property type="molecule type" value="Genomic_DNA"/>
</dbReference>
<reference evidence="1" key="1">
    <citation type="submission" date="2018-06" db="EMBL/GenBank/DDBJ databases">
        <authorList>
            <person name="Zhirakovskaya E."/>
        </authorList>
    </citation>
    <scope>NUCLEOTIDE SEQUENCE</scope>
</reference>
<proteinExistence type="predicted"/>
<evidence type="ECO:0000313" key="1">
    <source>
        <dbReference type="EMBL" id="VAW79623.1"/>
    </source>
</evidence>
<gene>
    <name evidence="1" type="ORF">MNBD_GAMMA15-1656</name>
</gene>
<dbReference type="AlphaFoldDB" id="A0A3B0YUP0"/>
<organism evidence="1">
    <name type="scientific">hydrothermal vent metagenome</name>
    <dbReference type="NCBI Taxonomy" id="652676"/>
    <lineage>
        <taxon>unclassified sequences</taxon>
        <taxon>metagenomes</taxon>
        <taxon>ecological metagenomes</taxon>
    </lineage>
</organism>
<accession>A0A3B0YUP0</accession>
<name>A0A3B0YUP0_9ZZZZ</name>
<sequence length="88" mass="9966">MNEEENDFKIVVLLDRWVLWGNCELREDGRTVITNASVIRIWGTKRGLGELAAKGKRPDTELDPIGRVVVGPRDLKFSIDCAKDWGKV</sequence>
<protein>
    <submittedName>
        <fullName evidence="1">Uncharacterized protein</fullName>
    </submittedName>
</protein>